<dbReference type="PANTHER" id="PTHR10856">
    <property type="entry name" value="CORONIN"/>
    <property type="match status" value="1"/>
</dbReference>
<reference evidence="1" key="2">
    <citation type="submission" date="2023-05" db="EMBL/GenBank/DDBJ databases">
        <authorList>
            <person name="Fouks B."/>
        </authorList>
    </citation>
    <scope>NUCLEOTIDE SEQUENCE</scope>
    <source>
        <strain evidence="1">Stay&amp;Tobe</strain>
        <tissue evidence="1">Testes</tissue>
    </source>
</reference>
<feature type="non-terminal residue" evidence="1">
    <location>
        <position position="90"/>
    </location>
</feature>
<dbReference type="Proteomes" id="UP001233999">
    <property type="component" value="Unassembled WGS sequence"/>
</dbReference>
<dbReference type="Gene3D" id="2.130.10.10">
    <property type="entry name" value="YVTN repeat-like/Quinoprotein amine dehydrogenase"/>
    <property type="match status" value="1"/>
</dbReference>
<dbReference type="InterPro" id="IPR015505">
    <property type="entry name" value="Coronin"/>
</dbReference>
<gene>
    <name evidence="1" type="ORF">L9F63_026889</name>
</gene>
<protein>
    <recommendedName>
        <fullName evidence="3">DUF1899 domain-containing protein</fullName>
    </recommendedName>
</protein>
<evidence type="ECO:0000313" key="2">
    <source>
        <dbReference type="Proteomes" id="UP001233999"/>
    </source>
</evidence>
<comment type="caution">
    <text evidence="1">The sequence shown here is derived from an EMBL/GenBank/DDBJ whole genome shotgun (WGS) entry which is preliminary data.</text>
</comment>
<feature type="non-terminal residue" evidence="1">
    <location>
        <position position="1"/>
    </location>
</feature>
<proteinExistence type="predicted"/>
<evidence type="ECO:0000313" key="1">
    <source>
        <dbReference type="EMBL" id="KAJ9598005.1"/>
    </source>
</evidence>
<dbReference type="InterPro" id="IPR015943">
    <property type="entry name" value="WD40/YVTN_repeat-like_dom_sf"/>
</dbReference>
<dbReference type="AlphaFoldDB" id="A0AAD8AFZ8"/>
<evidence type="ECO:0008006" key="3">
    <source>
        <dbReference type="Google" id="ProtNLM"/>
    </source>
</evidence>
<keyword evidence="2" id="KW-1185">Reference proteome</keyword>
<name>A0AAD8AFZ8_DIPPU</name>
<dbReference type="InterPro" id="IPR036322">
    <property type="entry name" value="WD40_repeat_dom_sf"/>
</dbReference>
<reference evidence="1" key="1">
    <citation type="journal article" date="2023" name="IScience">
        <title>Live-bearing cockroach genome reveals convergent evolutionary mechanisms linked to viviparity in insects and beyond.</title>
        <authorList>
            <person name="Fouks B."/>
            <person name="Harrison M.C."/>
            <person name="Mikhailova A.A."/>
            <person name="Marchal E."/>
            <person name="English S."/>
            <person name="Carruthers M."/>
            <person name="Jennings E.C."/>
            <person name="Chiamaka E.L."/>
            <person name="Frigard R.A."/>
            <person name="Pippel M."/>
            <person name="Attardo G.M."/>
            <person name="Benoit J.B."/>
            <person name="Bornberg-Bauer E."/>
            <person name="Tobe S.S."/>
        </authorList>
    </citation>
    <scope>NUCLEOTIDE SEQUENCE</scope>
    <source>
        <strain evidence="1">Stay&amp;Tobe</strain>
    </source>
</reference>
<dbReference type="GO" id="GO:0051015">
    <property type="term" value="F:actin filament binding"/>
    <property type="evidence" value="ECO:0007669"/>
    <property type="project" value="TreeGrafter"/>
</dbReference>
<organism evidence="1 2">
    <name type="scientific">Diploptera punctata</name>
    <name type="common">Pacific beetle cockroach</name>
    <dbReference type="NCBI Taxonomy" id="6984"/>
    <lineage>
        <taxon>Eukaryota</taxon>
        <taxon>Metazoa</taxon>
        <taxon>Ecdysozoa</taxon>
        <taxon>Arthropoda</taxon>
        <taxon>Hexapoda</taxon>
        <taxon>Insecta</taxon>
        <taxon>Pterygota</taxon>
        <taxon>Neoptera</taxon>
        <taxon>Polyneoptera</taxon>
        <taxon>Dictyoptera</taxon>
        <taxon>Blattodea</taxon>
        <taxon>Blaberoidea</taxon>
        <taxon>Blaberidae</taxon>
        <taxon>Diplopterinae</taxon>
        <taxon>Diploptera</taxon>
    </lineage>
</organism>
<dbReference type="PANTHER" id="PTHR10856:SF44">
    <property type="entry name" value="CORONIN"/>
    <property type="match status" value="1"/>
</dbReference>
<dbReference type="SUPFAM" id="SSF50978">
    <property type="entry name" value="WD40 repeat-like"/>
    <property type="match status" value="1"/>
</dbReference>
<dbReference type="EMBL" id="JASPKZ010001513">
    <property type="protein sequence ID" value="KAJ9598005.1"/>
    <property type="molecule type" value="Genomic_DNA"/>
</dbReference>
<accession>A0AAD8AFZ8</accession>
<sequence length="90" mass="9770">TYGDQAVDRSTVSLVKRLMAERACCIEPRFCFLSESSAGGGTFLVLPINNGTGRLDFNASRVTGHRGPVLDIKWNPFNDNIIASCSDDCT</sequence>